<evidence type="ECO:0000256" key="9">
    <source>
        <dbReference type="ARBA" id="ARBA00023136"/>
    </source>
</evidence>
<evidence type="ECO:0000256" key="2">
    <source>
        <dbReference type="ARBA" id="ARBA00013064"/>
    </source>
</evidence>
<dbReference type="GO" id="GO:0001525">
    <property type="term" value="P:angiogenesis"/>
    <property type="evidence" value="ECO:0007669"/>
    <property type="project" value="Ensembl"/>
</dbReference>
<dbReference type="FunFam" id="3.90.190.10:FF:000009">
    <property type="entry name" value="Receptor-type tyrosine-protein phosphatase beta"/>
    <property type="match status" value="1"/>
</dbReference>
<dbReference type="GO" id="GO:0045296">
    <property type="term" value="F:cadherin binding"/>
    <property type="evidence" value="ECO:0007669"/>
    <property type="project" value="Ensembl"/>
</dbReference>
<keyword evidence="19" id="KW-1185">Reference proteome</keyword>
<feature type="domain" description="Fibronectin type-III" evidence="17">
    <location>
        <begin position="689"/>
        <end position="776"/>
    </location>
</feature>
<dbReference type="GO" id="GO:0045668">
    <property type="term" value="P:negative regulation of osteoblast differentiation"/>
    <property type="evidence" value="ECO:0007669"/>
    <property type="project" value="Ensembl"/>
</dbReference>
<evidence type="ECO:0000256" key="11">
    <source>
        <dbReference type="ARBA" id="ARBA00025789"/>
    </source>
</evidence>
<dbReference type="PRINTS" id="PR00700">
    <property type="entry name" value="PRTYPHPHTASE"/>
</dbReference>
<feature type="domain" description="Fibronectin type-III" evidence="17">
    <location>
        <begin position="511"/>
        <end position="598"/>
    </location>
</feature>
<feature type="domain" description="Tyrosine specific protein phosphatases" evidence="16">
    <location>
        <begin position="2007"/>
        <end position="2080"/>
    </location>
</feature>
<dbReference type="PROSITE" id="PS00383">
    <property type="entry name" value="TYR_PHOSPHATASE_1"/>
    <property type="match status" value="1"/>
</dbReference>
<dbReference type="Gene3D" id="3.90.190.10">
    <property type="entry name" value="Protein tyrosine phosphatase superfamily"/>
    <property type="match status" value="1"/>
</dbReference>
<dbReference type="SUPFAM" id="SSF50370">
    <property type="entry name" value="Ricin B-like lectins"/>
    <property type="match status" value="1"/>
</dbReference>
<dbReference type="GO" id="GO:0016020">
    <property type="term" value="C:membrane"/>
    <property type="evidence" value="ECO:0007669"/>
    <property type="project" value="UniProtKB-SubCell"/>
</dbReference>
<dbReference type="PROSITE" id="PS50056">
    <property type="entry name" value="TYR_PHOSPHATASE_2"/>
    <property type="match status" value="1"/>
</dbReference>
<evidence type="ECO:0000259" key="15">
    <source>
        <dbReference type="PROSITE" id="PS50055"/>
    </source>
</evidence>
<keyword evidence="6" id="KW-0378">Hydrolase</keyword>
<dbReference type="PANTHER" id="PTHR46957">
    <property type="entry name" value="CYTOKINE RECEPTOR"/>
    <property type="match status" value="1"/>
</dbReference>
<feature type="domain" description="Fibronectin type-III" evidence="17">
    <location>
        <begin position="1489"/>
        <end position="1580"/>
    </location>
</feature>
<dbReference type="InterPro" id="IPR016130">
    <property type="entry name" value="Tyr_Pase_AS"/>
</dbReference>
<dbReference type="InterPro" id="IPR036116">
    <property type="entry name" value="FN3_sf"/>
</dbReference>
<evidence type="ECO:0000256" key="13">
    <source>
        <dbReference type="SAM" id="Phobius"/>
    </source>
</evidence>
<dbReference type="InterPro" id="IPR029021">
    <property type="entry name" value="Prot-tyrosine_phosphatase-like"/>
</dbReference>
<evidence type="ECO:0000313" key="19">
    <source>
        <dbReference type="Proteomes" id="UP000694404"/>
    </source>
</evidence>
<dbReference type="Proteomes" id="UP000694404">
    <property type="component" value="Unplaced"/>
</dbReference>
<dbReference type="SUPFAM" id="SSF52799">
    <property type="entry name" value="(Phosphotyrosine protein) phosphatases II"/>
    <property type="match status" value="1"/>
</dbReference>
<evidence type="ECO:0000256" key="5">
    <source>
        <dbReference type="ARBA" id="ARBA00022737"/>
    </source>
</evidence>
<keyword evidence="7" id="KW-0904">Protein phosphatase</keyword>
<accession>A0A8C0IST6</accession>
<dbReference type="Pfam" id="PF00041">
    <property type="entry name" value="fn3"/>
    <property type="match status" value="14"/>
</dbReference>
<evidence type="ECO:0000256" key="4">
    <source>
        <dbReference type="ARBA" id="ARBA00022729"/>
    </source>
</evidence>
<feature type="chain" id="PRO_5034667205" description="protein-tyrosine-phosphatase" evidence="14">
    <location>
        <begin position="21"/>
        <end position="2123"/>
    </location>
</feature>
<evidence type="ECO:0000256" key="1">
    <source>
        <dbReference type="ARBA" id="ARBA00004479"/>
    </source>
</evidence>
<dbReference type="SMART" id="SM00060">
    <property type="entry name" value="FN3"/>
    <property type="match status" value="16"/>
</dbReference>
<dbReference type="InterPro" id="IPR003961">
    <property type="entry name" value="FN3_dom"/>
</dbReference>
<comment type="catalytic activity">
    <reaction evidence="12">
        <text>O-phospho-L-tyrosyl-[protein] + H2O = L-tyrosyl-[protein] + phosphate</text>
        <dbReference type="Rhea" id="RHEA:10684"/>
        <dbReference type="Rhea" id="RHEA-COMP:10136"/>
        <dbReference type="Rhea" id="RHEA-COMP:20101"/>
        <dbReference type="ChEBI" id="CHEBI:15377"/>
        <dbReference type="ChEBI" id="CHEBI:43474"/>
        <dbReference type="ChEBI" id="CHEBI:46858"/>
        <dbReference type="ChEBI" id="CHEBI:61978"/>
        <dbReference type="EC" id="3.1.3.48"/>
    </reaction>
</comment>
<feature type="domain" description="Fibronectin type-III" evidence="17">
    <location>
        <begin position="1395"/>
        <end position="1488"/>
    </location>
</feature>
<dbReference type="Pfam" id="PF00102">
    <property type="entry name" value="Y_phosphatase"/>
    <property type="match status" value="1"/>
</dbReference>
<evidence type="ECO:0000256" key="8">
    <source>
        <dbReference type="ARBA" id="ARBA00022989"/>
    </source>
</evidence>
<feature type="domain" description="Fibronectin type-III" evidence="17">
    <location>
        <begin position="862"/>
        <end position="952"/>
    </location>
</feature>
<dbReference type="InterPro" id="IPR000387">
    <property type="entry name" value="Tyr_Pase_dom"/>
</dbReference>
<dbReference type="SUPFAM" id="SSF49265">
    <property type="entry name" value="Fibronectin type III"/>
    <property type="match status" value="15"/>
</dbReference>
<reference evidence="18" key="2">
    <citation type="submission" date="2025-09" db="UniProtKB">
        <authorList>
            <consortium name="Ensembl"/>
        </authorList>
    </citation>
    <scope>IDENTIFICATION</scope>
</reference>
<dbReference type="GO" id="GO:0001649">
    <property type="term" value="P:osteoblast differentiation"/>
    <property type="evidence" value="ECO:0007669"/>
    <property type="project" value="Ensembl"/>
</dbReference>
<dbReference type="Gene3D" id="2.80.10.50">
    <property type="match status" value="1"/>
</dbReference>
<feature type="domain" description="Fibronectin type-III" evidence="17">
    <location>
        <begin position="1041"/>
        <end position="1128"/>
    </location>
</feature>
<dbReference type="EC" id="3.1.3.48" evidence="2"/>
<proteinExistence type="inferred from homology"/>
<keyword evidence="4 14" id="KW-0732">Signal</keyword>
<keyword evidence="5" id="KW-0677">Repeat</keyword>
<evidence type="ECO:0000256" key="6">
    <source>
        <dbReference type="ARBA" id="ARBA00022801"/>
    </source>
</evidence>
<comment type="subcellular location">
    <subcellularLocation>
        <location evidence="1">Membrane</location>
        <topology evidence="1">Single-pass type I membrane protein</topology>
    </subcellularLocation>
</comment>
<comment type="similarity">
    <text evidence="11">Belongs to the protein-tyrosine phosphatase family. Receptor class 3 subfamily.</text>
</comment>
<dbReference type="FunFam" id="2.60.40.10:FF:000369">
    <property type="entry name" value="Protein tyrosine phosphatase, receptor type B"/>
    <property type="match status" value="10"/>
</dbReference>
<keyword evidence="3 13" id="KW-0812">Transmembrane</keyword>
<dbReference type="FunFam" id="2.60.40.10:FF:001376">
    <property type="entry name" value="Protein tyrosine phosphatase, receptor type B"/>
    <property type="match status" value="1"/>
</dbReference>
<keyword evidence="8 13" id="KW-1133">Transmembrane helix</keyword>
<feature type="domain" description="Fibronectin type-III" evidence="17">
    <location>
        <begin position="1307"/>
        <end position="1394"/>
    </location>
</feature>
<dbReference type="GO" id="GO:0043235">
    <property type="term" value="C:receptor complex"/>
    <property type="evidence" value="ECO:0007669"/>
    <property type="project" value="Ensembl"/>
</dbReference>
<dbReference type="SMART" id="SM00194">
    <property type="entry name" value="PTPc"/>
    <property type="match status" value="1"/>
</dbReference>
<dbReference type="FunFam" id="2.60.40.10:FF:001778">
    <property type="entry name" value="Protein tyrosine phosphatase, receptor type B"/>
    <property type="match status" value="1"/>
</dbReference>
<reference evidence="18" key="1">
    <citation type="submission" date="2025-08" db="UniProtKB">
        <authorList>
            <consortium name="Ensembl"/>
        </authorList>
    </citation>
    <scope>IDENTIFICATION</scope>
</reference>
<dbReference type="Gene3D" id="2.60.40.10">
    <property type="entry name" value="Immunoglobulins"/>
    <property type="match status" value="14"/>
</dbReference>
<name>A0A8C0IST6_CHEAB</name>
<dbReference type="InterPro" id="IPR035992">
    <property type="entry name" value="Ricin_B-like_lectins"/>
</dbReference>
<gene>
    <name evidence="18" type="primary">PTPRB</name>
</gene>
<dbReference type="CDD" id="cd14617">
    <property type="entry name" value="R-PTPc-B"/>
    <property type="match status" value="1"/>
</dbReference>
<sequence>MDPLFHVLIFTCLAFKISEGFLIIHVQKQQCLVGGKTACVGKCNLTDPNQQWRWTENEKLLHVRSGQCLGISKSSAASSRSIFIDCPQAPSWIFHNTEGLLQVANSSLFLTKQGPRVMIKKGRKYPHSWKQIDVDDKGKTAFENLCPHKGDVEPISERQERDKVPPLPCTSSLFNAITSTPGNFLRSSTEIVIRNITDNYSKNINEKPHLNLKLSEVKEKSWIPTTTHHYFSTTEEKGHGEPVKCAINLTEWRVSSQSVYLKWSSLGNLCNFTLTCSSDNVSHTKCHPVQKTNESYECSYNGLEAGTLYHLRIFSLSDTETSNISLQTDPLPPARFEINKEKTTSTSLQVSWSPSSGKVDWYQLQLSDHNNKKIQNVSIQGGISRREETFSNLTPGSKYDVIITAVAGNKSTPAIHISGSTVPSPVQNIQISVKTDTIHVSWLPGSGYVDRYRLVLLDKEGPVREITHEERLLSYTFLGLTAGYLYNLTIIAEAAGLESYNFKLVRTAPAQVSDLMVTNDGSFDILKVTWKRPLGNLDFYNITLSHLGSIKEIKILQPRVTEVQFDKLIPGSLYQVTVSTISGELFTNKMATGRTVPQKVSELKASSGGWLRSLTVSWLPPAGDWDRYHIVLFNLSTVLLNTTLKKDRREYVIQDIGLIPGRQYEVAVIVESGGLQNTARCKGRTAPQPVLQLRVKHANESSLSVMWMIPVAEWDSYVVSLGDRDLTIINKALVKEAKEYTFSDLVPGRKYTATVTSISGDLSNWTSVEGRTVPAQVMSLHVTNQGATNSLFTNWTRALGDVESYQVLLIHENVVIKNESVSSETSRYHFHSLKAGGLYSVVVTTVSGGIWSRQTIAEGRTVPSSVQGLTVSNSARSDYLKVSWLHATGDFDNYKVIIKNNNDFNQTKSVPKDENECVFTKLVPGRQYSITVSTQSGKYETSKRINGRTMPESVKELTLSNRSTEDLQVTWSKAEGDVDKYEIQLLFNDMKVFPPIFLGNTIEEYWFTALTPGRLYKILVLTISGDTQRATFIEGLTAPSAVKNIHVSANGMTNSLKVSWTPGGGDVDSYTVTLFHQNYQLDSQTVSKSVYEHTFSKLEAGEQYRVVVQSNSGTLHNSLTALGHTIPASVQGLFADHAYSSHSLLVTWHSAPGVAERYDILLLTEQGILLSNKSEPATAKQHKFEDLIPGKKYKVQMVTVSGGLFSRRAETEGRTVPAAVTNLKVTENTNGRLSFSWTTSQGELNSYNIFLYNPDKSLQGRISGDQNLQQCSFQNLRQGRMYKMVIVTHSGELTNESSVFGRTVPAPVINLSGSNRNMTNSLWFTWGPASGDVDYYELNLYNPNGTQKETKHGKDLREWHFLGLVPGRKYTLVVVTHSGDLTNTAKTEGRTAPSPPSAVSFADVANTSLSITWLGPLDWTDYDDFELQWFPKDPLTVFNPYSSSRSKGRIMYGLRPGRLYNFSVRSVSGNTWKTYSQSLSGTVRTRPDRIQNLHCRPQNSTAIACSWTPPDSDFDGYSIECKKMDTGEVAFSKRIEKERSLQNIMMLVPHKRYLVSIKVQSADMTSEVVEDSTITMIDRPPPPPLHIRVNKKDALITKSSINFTFNCSWFSDTNGAVKYFTVVVREADGSEELKPDQQHPLPSYMEYKHNNSIRVYQTNYFASKCAENLDSNYKSFDIKLGAEMESLGGKCDPNQQKFCDGPLKPRTAYRISIRAFTQLFSEDMREFTEPLFSDTFFSLPITTESEPMFGVIEGVSAGLFLILMVVAVTALFVYRQKINNGHERPTARLSIRRDRPLSVHLNLGQRGPIKVNQFEAHFTKLQADSNYLLSKEYEDLKDVGRNQSCDIALLPENRGKNRYNNILPYDTSRVKLSNVDDDPCSDYINASYIPGNNFRREYIATQGPLPGTKDDFWKMAWEQNVHNIVMVTQCVEKGRVKCDHYWPLDQDSLYYGDLIVEMLSESVLPEWTIREFKICSEEQLDSKRLIRHFHYTVWPDHGVPETTQSLIQFVRTVRDYINRTPDTGPTILHCSAGVGRTGTFIALDRILQQLDSKDSVDIYGAVHDLRLHRVHMVQTECQYVYLHQCVRDVLRARKLRSEQENPLFPIYENVNPEYHRDAVYSRH</sequence>
<evidence type="ECO:0000313" key="18">
    <source>
        <dbReference type="Ensembl" id="ENSCABP00000016770.1"/>
    </source>
</evidence>
<evidence type="ECO:0000256" key="12">
    <source>
        <dbReference type="ARBA" id="ARBA00051722"/>
    </source>
</evidence>
<dbReference type="PROSITE" id="PS50231">
    <property type="entry name" value="RICIN_B_LECTIN"/>
    <property type="match status" value="1"/>
</dbReference>
<dbReference type="Ensembl" id="ENSCABT00000018376.1">
    <property type="protein sequence ID" value="ENSCABP00000016770.1"/>
    <property type="gene ID" value="ENSCABG00000012413.1"/>
</dbReference>
<feature type="domain" description="Tyrosine-protein phosphatase" evidence="15">
    <location>
        <begin position="1829"/>
        <end position="2089"/>
    </location>
</feature>
<feature type="transmembrane region" description="Helical" evidence="13">
    <location>
        <begin position="1748"/>
        <end position="1774"/>
    </location>
</feature>
<dbReference type="SMART" id="SM00404">
    <property type="entry name" value="PTPc_motif"/>
    <property type="match status" value="1"/>
</dbReference>
<organism evidence="18 19">
    <name type="scientific">Chelonoidis abingdonii</name>
    <name type="common">Abingdon island giant tortoise</name>
    <name type="synonym">Testudo abingdonii</name>
    <dbReference type="NCBI Taxonomy" id="106734"/>
    <lineage>
        <taxon>Eukaryota</taxon>
        <taxon>Metazoa</taxon>
        <taxon>Chordata</taxon>
        <taxon>Craniata</taxon>
        <taxon>Vertebrata</taxon>
        <taxon>Euteleostomi</taxon>
        <taxon>Archelosauria</taxon>
        <taxon>Testudinata</taxon>
        <taxon>Testudines</taxon>
        <taxon>Cryptodira</taxon>
        <taxon>Durocryptodira</taxon>
        <taxon>Testudinoidea</taxon>
        <taxon>Testudinidae</taxon>
        <taxon>Chelonoidis</taxon>
    </lineage>
</organism>
<dbReference type="InterPro" id="IPR000772">
    <property type="entry name" value="Ricin_B_lectin"/>
</dbReference>
<dbReference type="InterPro" id="IPR003595">
    <property type="entry name" value="Tyr_Pase_cat"/>
</dbReference>
<evidence type="ECO:0000259" key="17">
    <source>
        <dbReference type="PROSITE" id="PS50853"/>
    </source>
</evidence>
<dbReference type="InterPro" id="IPR050713">
    <property type="entry name" value="RTP_Phos/Ushers"/>
</dbReference>
<feature type="domain" description="Fibronectin type-III" evidence="17">
    <location>
        <begin position="332"/>
        <end position="425"/>
    </location>
</feature>
<protein>
    <recommendedName>
        <fullName evidence="2">protein-tyrosine-phosphatase</fullName>
        <ecNumber evidence="2">3.1.3.48</ecNumber>
    </recommendedName>
</protein>
<evidence type="ECO:0000259" key="16">
    <source>
        <dbReference type="PROSITE" id="PS50056"/>
    </source>
</evidence>
<feature type="domain" description="Fibronectin type-III" evidence="17">
    <location>
        <begin position="1129"/>
        <end position="1219"/>
    </location>
</feature>
<dbReference type="CDD" id="cd00063">
    <property type="entry name" value="FN3"/>
    <property type="match status" value="9"/>
</dbReference>
<dbReference type="PROSITE" id="PS50055">
    <property type="entry name" value="TYR_PHOSPHATASE_PTP"/>
    <property type="match status" value="1"/>
</dbReference>
<feature type="signal peptide" evidence="14">
    <location>
        <begin position="1"/>
        <end position="20"/>
    </location>
</feature>
<evidence type="ECO:0000256" key="7">
    <source>
        <dbReference type="ARBA" id="ARBA00022912"/>
    </source>
</evidence>
<dbReference type="InterPro" id="IPR013783">
    <property type="entry name" value="Ig-like_fold"/>
</dbReference>
<dbReference type="Pfam" id="PF24562">
    <property type="entry name" value="CysR_MRC2_N"/>
    <property type="match status" value="1"/>
</dbReference>
<dbReference type="PANTHER" id="PTHR46957:SF2">
    <property type="entry name" value="RECEPTOR-TYPE TYROSINE-PROTEIN PHOSPHATASE BETA"/>
    <property type="match status" value="1"/>
</dbReference>
<dbReference type="InterPro" id="IPR000242">
    <property type="entry name" value="PTP_cat"/>
</dbReference>
<evidence type="ECO:0000256" key="14">
    <source>
        <dbReference type="SAM" id="SignalP"/>
    </source>
</evidence>
<dbReference type="Pfam" id="PF18861">
    <property type="entry name" value="PTP_tm"/>
    <property type="match status" value="1"/>
</dbReference>
<keyword evidence="9 13" id="KW-0472">Membrane</keyword>
<evidence type="ECO:0000256" key="3">
    <source>
        <dbReference type="ARBA" id="ARBA00022692"/>
    </source>
</evidence>
<keyword evidence="10" id="KW-0325">Glycoprotein</keyword>
<dbReference type="GO" id="GO:0004725">
    <property type="term" value="F:protein tyrosine phosphatase activity"/>
    <property type="evidence" value="ECO:0007669"/>
    <property type="project" value="UniProtKB-EC"/>
</dbReference>
<dbReference type="InterPro" id="IPR041201">
    <property type="entry name" value="PTPRJ_TM"/>
</dbReference>
<dbReference type="GeneTree" id="ENSGT00940000156088"/>
<evidence type="ECO:0000256" key="10">
    <source>
        <dbReference type="ARBA" id="ARBA00023180"/>
    </source>
</evidence>
<dbReference type="PROSITE" id="PS50853">
    <property type="entry name" value="FN3"/>
    <property type="match status" value="9"/>
</dbReference>